<organism evidence="1 2">
    <name type="scientific">Mycolicibacterium frederiksbergense</name>
    <dbReference type="NCBI Taxonomy" id="117567"/>
    <lineage>
        <taxon>Bacteria</taxon>
        <taxon>Bacillati</taxon>
        <taxon>Actinomycetota</taxon>
        <taxon>Actinomycetes</taxon>
        <taxon>Mycobacteriales</taxon>
        <taxon>Mycobacteriaceae</taxon>
        <taxon>Mycolicibacterium</taxon>
    </lineage>
</organism>
<dbReference type="Proteomes" id="UP001160130">
    <property type="component" value="Unassembled WGS sequence"/>
</dbReference>
<keyword evidence="2" id="KW-1185">Reference proteome</keyword>
<sequence>MCSWVTQPPAWAAAVAARSGGNGSPVTDTRGPRFTASRYRRRASSAEIRNRIRRASGQDFAPIRAGVFCSANAATAGCSIVGNRLRASCTPAHTSNNSAADIEAKDSSRRSAIAAANAASLAPTRSCIIRTYIRLPTSSPEFGAVPCRCG</sequence>
<reference evidence="1 2" key="1">
    <citation type="submission" date="2023-04" db="EMBL/GenBank/DDBJ databases">
        <title>Forest soil microbial communities from Buena Vista Peninsula, Colon Province, Panama.</title>
        <authorList>
            <person name="Bouskill N."/>
        </authorList>
    </citation>
    <scope>NUCLEOTIDE SEQUENCE [LARGE SCALE GENOMIC DNA]</scope>
    <source>
        <strain evidence="1 2">AC80</strain>
    </source>
</reference>
<evidence type="ECO:0000313" key="2">
    <source>
        <dbReference type="Proteomes" id="UP001160130"/>
    </source>
</evidence>
<protein>
    <submittedName>
        <fullName evidence="1">Uncharacterized protein</fullName>
    </submittedName>
</protein>
<dbReference type="EMBL" id="JARXVE010000003">
    <property type="protein sequence ID" value="MDH6195460.1"/>
    <property type="molecule type" value="Genomic_DNA"/>
</dbReference>
<evidence type="ECO:0000313" key="1">
    <source>
        <dbReference type="EMBL" id="MDH6195460.1"/>
    </source>
</evidence>
<proteinExistence type="predicted"/>
<gene>
    <name evidence="1" type="ORF">M2272_002100</name>
</gene>
<comment type="caution">
    <text evidence="1">The sequence shown here is derived from an EMBL/GenBank/DDBJ whole genome shotgun (WGS) entry which is preliminary data.</text>
</comment>
<name>A0ABT6KZK7_9MYCO</name>
<accession>A0ABT6KZK7</accession>